<reference evidence="1 2" key="1">
    <citation type="submission" date="2014-03" db="EMBL/GenBank/DDBJ databases">
        <title>Genome sequence of the diesel-degrader and plant-growth promoter Acinetobacter oleivorans PF-1 isolated from the roots of poplar tree.</title>
        <authorList>
            <person name="Gkorezis P."/>
            <person name="van Hamme J."/>
            <person name="Rineau F."/>
            <person name="Vangronsveld J."/>
            <person name="Francetti A."/>
        </authorList>
    </citation>
    <scope>NUCLEOTIDE SEQUENCE [LARGE SCALE GENOMIC DNA]</scope>
    <source>
        <strain evidence="1 2">PF1</strain>
    </source>
</reference>
<dbReference type="Proteomes" id="UP000031012">
    <property type="component" value="Unassembled WGS sequence"/>
</dbReference>
<dbReference type="AlphaFoldDB" id="A0A0B2UEL5"/>
<name>A0A0B2UEL5_9GAMM</name>
<dbReference type="EMBL" id="JHQK01000004">
    <property type="protein sequence ID" value="KHN67492.1"/>
    <property type="molecule type" value="Genomic_DNA"/>
</dbReference>
<comment type="caution">
    <text evidence="1">The sequence shown here is derived from an EMBL/GenBank/DDBJ whole genome shotgun (WGS) entry which is preliminary data.</text>
</comment>
<evidence type="ECO:0000313" key="1">
    <source>
        <dbReference type="EMBL" id="KHN67492.1"/>
    </source>
</evidence>
<accession>A0A0B2UEL5</accession>
<protein>
    <submittedName>
        <fullName evidence="1">Uncharacterized protein</fullName>
    </submittedName>
</protein>
<sequence>MLKVTAALIILGSFTYYVLFHGEEKSESKTSRLLKEAEQSIASAETSVNKANNIVAISYK</sequence>
<proteinExistence type="predicted"/>
<evidence type="ECO:0000313" key="2">
    <source>
        <dbReference type="Proteomes" id="UP000031012"/>
    </source>
</evidence>
<gene>
    <name evidence="1" type="ORF">DH17_12565</name>
</gene>
<organism evidence="1 2">
    <name type="scientific">Acinetobacter oleivorans</name>
    <dbReference type="NCBI Taxonomy" id="1148157"/>
    <lineage>
        <taxon>Bacteria</taxon>
        <taxon>Pseudomonadati</taxon>
        <taxon>Pseudomonadota</taxon>
        <taxon>Gammaproteobacteria</taxon>
        <taxon>Moraxellales</taxon>
        <taxon>Moraxellaceae</taxon>
        <taxon>Acinetobacter</taxon>
    </lineage>
</organism>